<keyword evidence="14" id="KW-1185">Reference proteome</keyword>
<feature type="repeat" description="TPR" evidence="10">
    <location>
        <begin position="64"/>
        <end position="97"/>
    </location>
</feature>
<name>A0A0D2IS31_9EURO</name>
<evidence type="ECO:0000256" key="12">
    <source>
        <dbReference type="SAM" id="Phobius"/>
    </source>
</evidence>
<keyword evidence="7" id="KW-0175">Coiled coil</keyword>
<evidence type="ECO:0000313" key="14">
    <source>
        <dbReference type="Proteomes" id="UP000053617"/>
    </source>
</evidence>
<dbReference type="STRING" id="1442369.A0A0D2IS31"/>
<keyword evidence="6 10" id="KW-0802">TPR repeat</keyword>
<protein>
    <recommendedName>
        <fullName evidence="15">Kinesin light chain</fullName>
    </recommendedName>
</protein>
<keyword evidence="12" id="KW-0812">Transmembrane</keyword>
<evidence type="ECO:0000256" key="1">
    <source>
        <dbReference type="ARBA" id="ARBA00004245"/>
    </source>
</evidence>
<dbReference type="OrthoDB" id="4121059at2759"/>
<dbReference type="PANTHER" id="PTHR45783:SF3">
    <property type="entry name" value="KINESIN LIGHT CHAIN"/>
    <property type="match status" value="1"/>
</dbReference>
<evidence type="ECO:0000256" key="9">
    <source>
        <dbReference type="ARBA" id="ARBA00023212"/>
    </source>
</evidence>
<dbReference type="RefSeq" id="XP_013273077.1">
    <property type="nucleotide sequence ID" value="XM_013417623.1"/>
</dbReference>
<dbReference type="GO" id="GO:0007018">
    <property type="term" value="P:microtubule-based movement"/>
    <property type="evidence" value="ECO:0007669"/>
    <property type="project" value="TreeGrafter"/>
</dbReference>
<feature type="transmembrane region" description="Helical" evidence="12">
    <location>
        <begin position="12"/>
        <end position="33"/>
    </location>
</feature>
<reference evidence="13 14" key="1">
    <citation type="submission" date="2015-01" db="EMBL/GenBank/DDBJ databases">
        <title>The Genome Sequence of Rhinocladiella mackenzie CBS 650.93.</title>
        <authorList>
            <consortium name="The Broad Institute Genomics Platform"/>
            <person name="Cuomo C."/>
            <person name="de Hoog S."/>
            <person name="Gorbushina A."/>
            <person name="Stielow B."/>
            <person name="Teixiera M."/>
            <person name="Abouelleil A."/>
            <person name="Chapman S.B."/>
            <person name="Priest M."/>
            <person name="Young S.K."/>
            <person name="Wortman J."/>
            <person name="Nusbaum C."/>
            <person name="Birren B."/>
        </authorList>
    </citation>
    <scope>NUCLEOTIDE SEQUENCE [LARGE SCALE GENOMIC DNA]</scope>
    <source>
        <strain evidence="13 14">CBS 650.93</strain>
    </source>
</reference>
<keyword evidence="9" id="KW-0206">Cytoskeleton</keyword>
<feature type="region of interest" description="Disordered" evidence="11">
    <location>
        <begin position="119"/>
        <end position="149"/>
    </location>
</feature>
<keyword evidence="3" id="KW-0963">Cytoplasm</keyword>
<dbReference type="EMBL" id="KN847477">
    <property type="protein sequence ID" value="KIX05941.1"/>
    <property type="molecule type" value="Genomic_DNA"/>
</dbReference>
<dbReference type="GO" id="GO:0005874">
    <property type="term" value="C:microtubule"/>
    <property type="evidence" value="ECO:0007669"/>
    <property type="project" value="UniProtKB-KW"/>
</dbReference>
<dbReference type="Pfam" id="PF13424">
    <property type="entry name" value="TPR_12"/>
    <property type="match status" value="1"/>
</dbReference>
<dbReference type="GO" id="GO:0019894">
    <property type="term" value="F:kinesin binding"/>
    <property type="evidence" value="ECO:0007669"/>
    <property type="project" value="TreeGrafter"/>
</dbReference>
<evidence type="ECO:0000256" key="5">
    <source>
        <dbReference type="ARBA" id="ARBA00022737"/>
    </source>
</evidence>
<dbReference type="Gene3D" id="1.25.40.10">
    <property type="entry name" value="Tetratricopeptide repeat domain"/>
    <property type="match status" value="1"/>
</dbReference>
<gene>
    <name evidence="13" type="ORF">Z518_03915</name>
</gene>
<dbReference type="GO" id="GO:0005737">
    <property type="term" value="C:cytoplasm"/>
    <property type="evidence" value="ECO:0007669"/>
    <property type="project" value="TreeGrafter"/>
</dbReference>
<evidence type="ECO:0008006" key="15">
    <source>
        <dbReference type="Google" id="ProtNLM"/>
    </source>
</evidence>
<dbReference type="AlphaFoldDB" id="A0A0D2IS31"/>
<proteinExistence type="inferred from homology"/>
<evidence type="ECO:0000256" key="10">
    <source>
        <dbReference type="PROSITE-ProRule" id="PRU00339"/>
    </source>
</evidence>
<dbReference type="Proteomes" id="UP000053617">
    <property type="component" value="Unassembled WGS sequence"/>
</dbReference>
<dbReference type="InterPro" id="IPR002151">
    <property type="entry name" value="Kinesin_light"/>
</dbReference>
<organism evidence="13 14">
    <name type="scientific">Rhinocladiella mackenziei CBS 650.93</name>
    <dbReference type="NCBI Taxonomy" id="1442369"/>
    <lineage>
        <taxon>Eukaryota</taxon>
        <taxon>Fungi</taxon>
        <taxon>Dikarya</taxon>
        <taxon>Ascomycota</taxon>
        <taxon>Pezizomycotina</taxon>
        <taxon>Eurotiomycetes</taxon>
        <taxon>Chaetothyriomycetidae</taxon>
        <taxon>Chaetothyriales</taxon>
        <taxon>Herpotrichiellaceae</taxon>
        <taxon>Rhinocladiella</taxon>
    </lineage>
</organism>
<evidence type="ECO:0000256" key="2">
    <source>
        <dbReference type="ARBA" id="ARBA00009622"/>
    </source>
</evidence>
<keyword evidence="4" id="KW-0493">Microtubule</keyword>
<dbReference type="Pfam" id="PF13374">
    <property type="entry name" value="TPR_10"/>
    <property type="match status" value="1"/>
</dbReference>
<keyword evidence="8" id="KW-0505">Motor protein</keyword>
<dbReference type="InterPro" id="IPR011990">
    <property type="entry name" value="TPR-like_helical_dom_sf"/>
</dbReference>
<keyword evidence="12" id="KW-1133">Transmembrane helix</keyword>
<keyword evidence="5" id="KW-0677">Repeat</keyword>
<evidence type="ECO:0000313" key="13">
    <source>
        <dbReference type="EMBL" id="KIX05941.1"/>
    </source>
</evidence>
<dbReference type="GO" id="GO:0005871">
    <property type="term" value="C:kinesin complex"/>
    <property type="evidence" value="ECO:0007669"/>
    <property type="project" value="InterPro"/>
</dbReference>
<evidence type="ECO:0000256" key="11">
    <source>
        <dbReference type="SAM" id="MobiDB-lite"/>
    </source>
</evidence>
<dbReference type="VEuPathDB" id="FungiDB:Z518_03915"/>
<dbReference type="PANTHER" id="PTHR45783">
    <property type="entry name" value="KINESIN LIGHT CHAIN"/>
    <property type="match status" value="1"/>
</dbReference>
<evidence type="ECO:0000256" key="3">
    <source>
        <dbReference type="ARBA" id="ARBA00022490"/>
    </source>
</evidence>
<evidence type="ECO:0000256" key="8">
    <source>
        <dbReference type="ARBA" id="ARBA00023175"/>
    </source>
</evidence>
<sequence length="149" mass="16758">MANWIQLGSDMAYAFLTMALSVDSIHCLVLLYADRGKLDEAEKIYQRALAGYEKALGTDHTSTLDRVNNLGLLYAKQGKLEEAETTYRRALQGFQKSLGADHPSIMTVMTNLQALQTPFGRDARPNSTQNAAPSTNDTRKKWWKFKKRS</sequence>
<dbReference type="InterPro" id="IPR019734">
    <property type="entry name" value="TPR_rpt"/>
</dbReference>
<dbReference type="GeneID" id="25291986"/>
<accession>A0A0D2IS31</accession>
<keyword evidence="12" id="KW-0472">Membrane</keyword>
<evidence type="ECO:0000256" key="6">
    <source>
        <dbReference type="ARBA" id="ARBA00022803"/>
    </source>
</evidence>
<dbReference type="HOGENOM" id="CLU_1750705_0_0_1"/>
<comment type="subcellular location">
    <subcellularLocation>
        <location evidence="1">Cytoplasm</location>
        <location evidence="1">Cytoskeleton</location>
    </subcellularLocation>
</comment>
<feature type="compositionally biased region" description="Polar residues" evidence="11">
    <location>
        <begin position="125"/>
        <end position="136"/>
    </location>
</feature>
<dbReference type="SUPFAM" id="SSF48452">
    <property type="entry name" value="TPR-like"/>
    <property type="match status" value="1"/>
</dbReference>
<evidence type="ECO:0000256" key="4">
    <source>
        <dbReference type="ARBA" id="ARBA00022701"/>
    </source>
</evidence>
<comment type="similarity">
    <text evidence="2">Belongs to the kinesin light chain family.</text>
</comment>
<dbReference type="PROSITE" id="PS50005">
    <property type="entry name" value="TPR"/>
    <property type="match status" value="1"/>
</dbReference>
<evidence type="ECO:0000256" key="7">
    <source>
        <dbReference type="ARBA" id="ARBA00023054"/>
    </source>
</evidence>